<protein>
    <submittedName>
        <fullName evidence="1">Uncharacterized protein</fullName>
    </submittedName>
</protein>
<keyword evidence="2" id="KW-1185">Reference proteome</keyword>
<reference evidence="1 2" key="1">
    <citation type="submission" date="2023-08" db="EMBL/GenBank/DDBJ databases">
        <title>Black Yeasts Isolated from many extreme environments.</title>
        <authorList>
            <person name="Coleine C."/>
            <person name="Stajich J.E."/>
            <person name="Selbmann L."/>
        </authorList>
    </citation>
    <scope>NUCLEOTIDE SEQUENCE [LARGE SCALE GENOMIC DNA]</scope>
    <source>
        <strain evidence="1 2">CCFEE 536</strain>
    </source>
</reference>
<accession>A0ABR0KRY5</accession>
<evidence type="ECO:0000313" key="1">
    <source>
        <dbReference type="EMBL" id="KAK5110030.1"/>
    </source>
</evidence>
<comment type="caution">
    <text evidence="1">The sequence shown here is derived from an EMBL/GenBank/DDBJ whole genome shotgun (WGS) entry which is preliminary data.</text>
</comment>
<evidence type="ECO:0000313" key="2">
    <source>
        <dbReference type="Proteomes" id="UP001357485"/>
    </source>
</evidence>
<proteinExistence type="predicted"/>
<gene>
    <name evidence="1" type="ORF">LTR16_005674</name>
</gene>
<feature type="non-terminal residue" evidence="1">
    <location>
        <position position="68"/>
    </location>
</feature>
<dbReference type="EMBL" id="JAVRRA010025564">
    <property type="protein sequence ID" value="KAK5110030.1"/>
    <property type="molecule type" value="Genomic_DNA"/>
</dbReference>
<organism evidence="1 2">
    <name type="scientific">Cryomyces antarcticus</name>
    <dbReference type="NCBI Taxonomy" id="329879"/>
    <lineage>
        <taxon>Eukaryota</taxon>
        <taxon>Fungi</taxon>
        <taxon>Dikarya</taxon>
        <taxon>Ascomycota</taxon>
        <taxon>Pezizomycotina</taxon>
        <taxon>Dothideomycetes</taxon>
        <taxon>Dothideomycetes incertae sedis</taxon>
        <taxon>Cryomyces</taxon>
    </lineage>
</organism>
<name>A0ABR0KRY5_9PEZI</name>
<sequence>MGGVIEVDGEYLGMTVSHLFDELPPTISHSSSLSLDFDENDLDLHIIDVQAQPEHPIDYDEMEELTKT</sequence>
<dbReference type="Proteomes" id="UP001357485">
    <property type="component" value="Unassembled WGS sequence"/>
</dbReference>